<dbReference type="EMBL" id="JAFFHB010000001">
    <property type="protein sequence ID" value="KAK4674570.1"/>
    <property type="molecule type" value="Genomic_DNA"/>
</dbReference>
<gene>
    <name evidence="6" type="ORF">QC763_0025660</name>
</gene>
<feature type="repeat" description="WD" evidence="3">
    <location>
        <begin position="1066"/>
        <end position="1088"/>
    </location>
</feature>
<dbReference type="GeneID" id="87925416"/>
<evidence type="ECO:0000256" key="1">
    <source>
        <dbReference type="ARBA" id="ARBA00022574"/>
    </source>
</evidence>
<dbReference type="Pfam" id="PF24883">
    <property type="entry name" value="NPHP3_N"/>
    <property type="match status" value="1"/>
</dbReference>
<keyword evidence="1 3" id="KW-0853">WD repeat</keyword>
<keyword evidence="2" id="KW-0677">Repeat</keyword>
<dbReference type="PANTHER" id="PTHR19848:SF8">
    <property type="entry name" value="F-BOX AND WD REPEAT DOMAIN CONTAINING 7"/>
    <property type="match status" value="1"/>
</dbReference>
<dbReference type="PRINTS" id="PR00320">
    <property type="entry name" value="GPROTEINBRPT"/>
</dbReference>
<dbReference type="InterPro" id="IPR027417">
    <property type="entry name" value="P-loop_NTPase"/>
</dbReference>
<dbReference type="Pfam" id="PF17100">
    <property type="entry name" value="NACHT_N"/>
    <property type="match status" value="1"/>
</dbReference>
<dbReference type="SUPFAM" id="SSF52540">
    <property type="entry name" value="P-loop containing nucleoside triphosphate hydrolases"/>
    <property type="match status" value="1"/>
</dbReference>
<dbReference type="InterPro" id="IPR020472">
    <property type="entry name" value="WD40_PAC1"/>
</dbReference>
<feature type="repeat" description="WD" evidence="3">
    <location>
        <begin position="1131"/>
        <end position="1172"/>
    </location>
</feature>
<accession>A0ABR0I2H2</accession>
<name>A0ABR0I2H2_9PEZI</name>
<dbReference type="Gene3D" id="2.130.10.10">
    <property type="entry name" value="YVTN repeat-like/Quinoprotein amine dehydrogenase"/>
    <property type="match status" value="4"/>
</dbReference>
<dbReference type="InterPro" id="IPR001680">
    <property type="entry name" value="WD40_rpt"/>
</dbReference>
<evidence type="ECO:0000313" key="7">
    <source>
        <dbReference type="Proteomes" id="UP001326199"/>
    </source>
</evidence>
<dbReference type="InterPro" id="IPR019775">
    <property type="entry name" value="WD40_repeat_CS"/>
</dbReference>
<dbReference type="PROSITE" id="PS50837">
    <property type="entry name" value="NACHT"/>
    <property type="match status" value="1"/>
</dbReference>
<dbReference type="CDD" id="cd00200">
    <property type="entry name" value="WD40"/>
    <property type="match status" value="1"/>
</dbReference>
<protein>
    <recommendedName>
        <fullName evidence="5">NACHT domain-containing protein</fullName>
    </recommendedName>
</protein>
<evidence type="ECO:0000256" key="3">
    <source>
        <dbReference type="PROSITE-ProRule" id="PRU00221"/>
    </source>
</evidence>
<evidence type="ECO:0000256" key="4">
    <source>
        <dbReference type="SAM" id="MobiDB-lite"/>
    </source>
</evidence>
<feature type="repeat" description="WD" evidence="3">
    <location>
        <begin position="1299"/>
        <end position="1340"/>
    </location>
</feature>
<dbReference type="PANTHER" id="PTHR19848">
    <property type="entry name" value="WD40 REPEAT PROTEIN"/>
    <property type="match status" value="1"/>
</dbReference>
<dbReference type="InterPro" id="IPR007111">
    <property type="entry name" value="NACHT_NTPase"/>
</dbReference>
<feature type="region of interest" description="Disordered" evidence="4">
    <location>
        <begin position="1"/>
        <end position="81"/>
    </location>
</feature>
<dbReference type="Proteomes" id="UP001326199">
    <property type="component" value="Unassembled WGS sequence"/>
</dbReference>
<feature type="compositionally biased region" description="Polar residues" evidence="4">
    <location>
        <begin position="51"/>
        <end position="66"/>
    </location>
</feature>
<organism evidence="6 7">
    <name type="scientific">Podospora pseudopauciseta</name>
    <dbReference type="NCBI Taxonomy" id="2093780"/>
    <lineage>
        <taxon>Eukaryota</taxon>
        <taxon>Fungi</taxon>
        <taxon>Dikarya</taxon>
        <taxon>Ascomycota</taxon>
        <taxon>Pezizomycotina</taxon>
        <taxon>Sordariomycetes</taxon>
        <taxon>Sordariomycetidae</taxon>
        <taxon>Sordariales</taxon>
        <taxon>Podosporaceae</taxon>
        <taxon>Podospora</taxon>
    </lineage>
</organism>
<sequence length="1391" mass="152966">MAGSLRKRFGLFRWKKESREKSKAQDGPEIHGSIASANSSEVSVLRPEKAASSTTVTPSLPQSTINASQTPAPAVPPTPSSKTLAVLSNTSDKAARAPQTATDGQAVEIGENLVADASLWDRAYDALKEEEPDRVTEYEQLLSRVLIRVPSISQLASNQTDDVKIANQVPQNDPIARRKKLKEITELGLKHMEDKKVSTTLLGHEIVLQDAVAKVAGAVEWVEGHVKDAIKDLPYASIVMAGVSLVLPLLKNPAAAEEANRDGFAYVTSQMRYFAVMESLLLPQDMKPDLKGDLTERLVDLYKLIIDFQIQSVIRFYRTQTKNFFRGAINYDGWDQKLQYIKDTDVALVSRFETTMSASRLQVLRDLAGRAEESRIALNSLLAKVQEHIEVSRQQLGVLQKISQHITDPQDHACLQGLRITDPHDDKSRIEQAKGGLLTGSYCWVLDNDDFRQWRNNQDSRLLWIKGDPGKGKTMLLCGIIDELTKSIPNTTTVSFFFCQATDARINNATAVLRGLIFLLVSHQPSLISHVRQRYDQAGKQLFEDANAWEALSKIFTNILEDPHLQSTYLVIDALDECTRDLSRLLNFIAKTSSTYSDVKWIVSSRNWPNIEKGLDDATQKVRLCLELNEESVSAAVANYIQSKVDLLAKQNQYDNDTRDAVQAYLSSNAYGTFLWVALVCQELAGISGWEAEEMLTALPPGLDALYERMMSQICSSRHSKLCKNILAVVSVVRRPITLDELPSLVDMPPRCSGSREVLAEIVGLCGSFLTLRDHTIAFVHQSAKDFLVQKASREIFPSGIQHVHRSIFSRSLRVLANILRRDIYGLSAPGFPIDQVKQPNPDPLAAARYSCVYWIDHLSECDPTRDEVESIDRFLRRSYLYWLEALSLLRMMSGGVIAIGRLEGLLERENREQLTSFVRDAHRFALAYRWIIEQAPLQAYASALVFAPTGSLVKKMFKEEKPGWLSTGPVVEMQWNACTQTLEGHGSSVWSVAFSPDGQRVASGSDDRTIKIWDTASGSCTQTGTWQLGHVGRVLAGRPARGIGLARQDHQDLGYGIGILHTDRVASGSHDNTIKIWDTASGSCTQTLEGHGDSVMSVAFSPDGQRVASGSHDNTIKIWDTASGSCTQTLEGHGSWVMPVAFSPDGQRVVSGSHDRTIKIWDTASGSCTQTLEGHGDSVMSVAFSPDGQRVASGSHDNTIKIWDTASGSCTQTLEGHGSWVMPVAFSPDGQRVVSGSHDRTIKIWDTASGSCTQTLEGHGDSVMSVAFSPDGQRVASGSHDNTIKIWDTASGSCTQTLEGHGSWVMPVAFSPDGQRVVSGSHDNTIKIWDTASGSCTQTINVDSVATHLSFDHTNAYINTNIGRIQIATATIESPNQLSSPFLAVTQEVL</sequence>
<dbReference type="InterPro" id="IPR015943">
    <property type="entry name" value="WD40/YVTN_repeat-like_dom_sf"/>
</dbReference>
<evidence type="ECO:0000256" key="2">
    <source>
        <dbReference type="ARBA" id="ARBA00022737"/>
    </source>
</evidence>
<dbReference type="InterPro" id="IPR056884">
    <property type="entry name" value="NPHP3-like_N"/>
</dbReference>
<keyword evidence="7" id="KW-1185">Reference proteome</keyword>
<feature type="repeat" description="WD" evidence="3">
    <location>
        <begin position="1257"/>
        <end position="1298"/>
    </location>
</feature>
<dbReference type="PROSITE" id="PS50294">
    <property type="entry name" value="WD_REPEATS_REGION"/>
    <property type="match status" value="7"/>
</dbReference>
<proteinExistence type="predicted"/>
<dbReference type="SMART" id="SM00320">
    <property type="entry name" value="WD40"/>
    <property type="match status" value="8"/>
</dbReference>
<dbReference type="SUPFAM" id="SSF50978">
    <property type="entry name" value="WD40 repeat-like"/>
    <property type="match status" value="1"/>
</dbReference>
<comment type="caution">
    <text evidence="6">The sequence shown here is derived from an EMBL/GenBank/DDBJ whole genome shotgun (WGS) entry which is preliminary data.</text>
</comment>
<feature type="compositionally biased region" description="Basic residues" evidence="4">
    <location>
        <begin position="1"/>
        <end position="10"/>
    </location>
</feature>
<dbReference type="Pfam" id="PF00400">
    <property type="entry name" value="WD40"/>
    <property type="match status" value="8"/>
</dbReference>
<dbReference type="Gene3D" id="3.40.50.300">
    <property type="entry name" value="P-loop containing nucleotide triphosphate hydrolases"/>
    <property type="match status" value="1"/>
</dbReference>
<feature type="domain" description="NACHT" evidence="5">
    <location>
        <begin position="461"/>
        <end position="682"/>
    </location>
</feature>
<feature type="repeat" description="WD" evidence="3">
    <location>
        <begin position="1089"/>
        <end position="1130"/>
    </location>
</feature>
<feature type="repeat" description="WD" evidence="3">
    <location>
        <begin position="1173"/>
        <end position="1214"/>
    </location>
</feature>
<feature type="repeat" description="WD" evidence="3">
    <location>
        <begin position="1215"/>
        <end position="1256"/>
    </location>
</feature>
<dbReference type="InterPro" id="IPR036322">
    <property type="entry name" value="WD40_repeat_dom_sf"/>
</dbReference>
<dbReference type="PROSITE" id="PS00678">
    <property type="entry name" value="WD_REPEATS_1"/>
    <property type="match status" value="7"/>
</dbReference>
<dbReference type="PROSITE" id="PS50082">
    <property type="entry name" value="WD_REPEATS_2"/>
    <property type="match status" value="8"/>
</dbReference>
<dbReference type="RefSeq" id="XP_062771892.1">
    <property type="nucleotide sequence ID" value="XM_062905449.1"/>
</dbReference>
<feature type="compositionally biased region" description="Basic and acidic residues" evidence="4">
    <location>
        <begin position="14"/>
        <end position="29"/>
    </location>
</feature>
<dbReference type="InterPro" id="IPR031359">
    <property type="entry name" value="NACHT_N"/>
</dbReference>
<reference evidence="6 7" key="1">
    <citation type="journal article" date="2023" name="bioRxiv">
        <title>High-quality genome assemblies of four members of thePodospora anserinaspecies complex.</title>
        <authorList>
            <person name="Ament-Velasquez S.L."/>
            <person name="Vogan A.A."/>
            <person name="Wallerman O."/>
            <person name="Hartmann F."/>
            <person name="Gautier V."/>
            <person name="Silar P."/>
            <person name="Giraud T."/>
            <person name="Johannesson H."/>
        </authorList>
    </citation>
    <scope>NUCLEOTIDE SEQUENCE [LARGE SCALE GENOMIC DNA]</scope>
    <source>
        <strain evidence="6 7">CBS 411.78</strain>
    </source>
</reference>
<feature type="repeat" description="WD" evidence="3">
    <location>
        <begin position="983"/>
        <end position="1024"/>
    </location>
</feature>
<evidence type="ECO:0000313" key="6">
    <source>
        <dbReference type="EMBL" id="KAK4674570.1"/>
    </source>
</evidence>
<evidence type="ECO:0000259" key="5">
    <source>
        <dbReference type="PROSITE" id="PS50837"/>
    </source>
</evidence>